<feature type="compositionally biased region" description="Low complexity" evidence="1">
    <location>
        <begin position="202"/>
        <end position="236"/>
    </location>
</feature>
<name>A0A517ML76_9BACT</name>
<dbReference type="RefSeq" id="WP_145353897.1">
    <property type="nucleotide sequence ID" value="NZ_CP036262.1"/>
</dbReference>
<keyword evidence="4" id="KW-1185">Reference proteome</keyword>
<gene>
    <name evidence="3" type="ORF">FF011L_44390</name>
</gene>
<feature type="transmembrane region" description="Helical" evidence="2">
    <location>
        <begin position="164"/>
        <end position="189"/>
    </location>
</feature>
<reference evidence="3 4" key="1">
    <citation type="submission" date="2019-02" db="EMBL/GenBank/DDBJ databases">
        <title>Deep-cultivation of Planctomycetes and their phenomic and genomic characterization uncovers novel biology.</title>
        <authorList>
            <person name="Wiegand S."/>
            <person name="Jogler M."/>
            <person name="Boedeker C."/>
            <person name="Pinto D."/>
            <person name="Vollmers J."/>
            <person name="Rivas-Marin E."/>
            <person name="Kohn T."/>
            <person name="Peeters S.H."/>
            <person name="Heuer A."/>
            <person name="Rast P."/>
            <person name="Oberbeckmann S."/>
            <person name="Bunk B."/>
            <person name="Jeske O."/>
            <person name="Meyerdierks A."/>
            <person name="Storesund J.E."/>
            <person name="Kallscheuer N."/>
            <person name="Luecker S."/>
            <person name="Lage O.M."/>
            <person name="Pohl T."/>
            <person name="Merkel B.J."/>
            <person name="Hornburger P."/>
            <person name="Mueller R.-W."/>
            <person name="Bruemmer F."/>
            <person name="Labrenz M."/>
            <person name="Spormann A.M."/>
            <person name="Op den Camp H."/>
            <person name="Overmann J."/>
            <person name="Amann R."/>
            <person name="Jetten M.S.M."/>
            <person name="Mascher T."/>
            <person name="Medema M.H."/>
            <person name="Devos D.P."/>
            <person name="Kaster A.-K."/>
            <person name="Ovreas L."/>
            <person name="Rohde M."/>
            <person name="Galperin M.Y."/>
            <person name="Jogler C."/>
        </authorList>
    </citation>
    <scope>NUCLEOTIDE SEQUENCE [LARGE SCALE GENOMIC DNA]</scope>
    <source>
        <strain evidence="3 4">FF011L</strain>
    </source>
</reference>
<feature type="compositionally biased region" description="Low complexity" evidence="1">
    <location>
        <begin position="246"/>
        <end position="255"/>
    </location>
</feature>
<keyword evidence="2" id="KW-0812">Transmembrane</keyword>
<organism evidence="3 4">
    <name type="scientific">Roseimaritima multifibrata</name>
    <dbReference type="NCBI Taxonomy" id="1930274"/>
    <lineage>
        <taxon>Bacteria</taxon>
        <taxon>Pseudomonadati</taxon>
        <taxon>Planctomycetota</taxon>
        <taxon>Planctomycetia</taxon>
        <taxon>Pirellulales</taxon>
        <taxon>Pirellulaceae</taxon>
        <taxon>Roseimaritima</taxon>
    </lineage>
</organism>
<feature type="compositionally biased region" description="Pro residues" evidence="1">
    <location>
        <begin position="48"/>
        <end position="59"/>
    </location>
</feature>
<feature type="region of interest" description="Disordered" evidence="1">
    <location>
        <begin position="197"/>
        <end position="303"/>
    </location>
</feature>
<keyword evidence="2" id="KW-1133">Transmembrane helix</keyword>
<sequence>MEILSIECTTCGSRLKVRDPSLIGQIISCPKCGGMVEVAAPPTGDLHPGPPEPGPPEPGPSETDETSSDSNQRISVGPDGTVDSQALTQESLTAGSFTDGAEQGSDAESPSGRLPGPDEFAAGPVFDDEGLPPQTQADENPAEPSRLDAAAFAQSAASRKTRQVAMISALSFVGLVVSVIAFTMFVHWWQAEENGPAVAGNSPATDPSAPDASDAPTPSLAPDAAAANAPEPDGSAPDAGDPRNQDPTAPAAPDLSPLPPETMPAEEPDPITPPAASPAATAPVEPIPGEMPATDTPAGDQALLDSMIGNPVLGANDAPAATANNGEELPEELKRWTNIFSVDQDRAANQTNLPAPPTLEQVELDMPAIAAASNLEAVEQIEVESWLERRLAADPQPAPLVRWVQLLSQLSSVPIGIDMVSLDAAGIDPLQPVTPPSGWTTASAILDNLTAQLGCEAERKEHVVVIRAPDAAIQAALAPALLVDDLIDPPNDAASANNAFLESAVRRLADAPTARLVLDEKPRIEIEGASSPQLWMATLTLESVRLARKLPPRLPPARSTRWLVSPAAPEWPPIEGQKSIAPLDQPRSAIDLLVEISQANGALPLINWSDALPRGLAPSSGAMPWLAETDGKQAVHNLLDPYQLKAWNVGNGLWWIGSETTYDVSEVFAYAPLDPSKSRAILERMAASLDVPSADALHVAVDPTSKHLISRTPRFIARQIPKLITP</sequence>
<evidence type="ECO:0000313" key="3">
    <source>
        <dbReference type="EMBL" id="QDS95641.1"/>
    </source>
</evidence>
<dbReference type="AlphaFoldDB" id="A0A517ML76"/>
<keyword evidence="2" id="KW-0472">Membrane</keyword>
<dbReference type="OrthoDB" id="208996at2"/>
<evidence type="ECO:0000256" key="2">
    <source>
        <dbReference type="SAM" id="Phobius"/>
    </source>
</evidence>
<dbReference type="EMBL" id="CP036262">
    <property type="protein sequence ID" value="QDS95641.1"/>
    <property type="molecule type" value="Genomic_DNA"/>
</dbReference>
<evidence type="ECO:0000256" key="1">
    <source>
        <dbReference type="SAM" id="MobiDB-lite"/>
    </source>
</evidence>
<feature type="region of interest" description="Disordered" evidence="1">
    <location>
        <begin position="40"/>
        <end position="145"/>
    </location>
</feature>
<protein>
    <submittedName>
        <fullName evidence="3">Uncharacterized protein</fullName>
    </submittedName>
</protein>
<dbReference type="Proteomes" id="UP000320672">
    <property type="component" value="Chromosome"/>
</dbReference>
<proteinExistence type="predicted"/>
<dbReference type="Gene3D" id="2.20.28.160">
    <property type="match status" value="1"/>
</dbReference>
<accession>A0A517ML76</accession>
<dbReference type="KEGG" id="rml:FF011L_44390"/>
<feature type="compositionally biased region" description="Polar residues" evidence="1">
    <location>
        <begin position="82"/>
        <end position="96"/>
    </location>
</feature>
<evidence type="ECO:0000313" key="4">
    <source>
        <dbReference type="Proteomes" id="UP000320672"/>
    </source>
</evidence>